<reference evidence="3 4" key="1">
    <citation type="submission" date="2021-03" db="EMBL/GenBank/DDBJ databases">
        <authorList>
            <person name="Gilmore M.S."/>
            <person name="Schwartzman J."/>
            <person name="Van Tyne D."/>
            <person name="Martin M."/>
            <person name="Earl A.M."/>
            <person name="Manson A.L."/>
            <person name="Straub T."/>
            <person name="Salamzade R."/>
            <person name="Saavedra J."/>
            <person name="Lebreton F."/>
            <person name="Prichula J."/>
            <person name="Schaufler K."/>
            <person name="Gaca A."/>
            <person name="Sgardioli B."/>
            <person name="Wagenaar J."/>
            <person name="Strong T."/>
        </authorList>
    </citation>
    <scope>NUCLEOTIDE SEQUENCE [LARGE SCALE GENOMIC DNA]</scope>
    <source>
        <strain evidence="3 4">DIV2402</strain>
    </source>
</reference>
<sequence length="138" mass="15444">MYKIIIASHGPLADGMKESLKFFFSTKLEVTTVSIDNDGLVSFQEKMDRVFDEVATSEVLIFTDLLYGTPFNEAGKRAANLSQYFDIISSVNMPILVEAVNLQRQNIALEDAVPQLLEVGQVQSFRNKMQESSVTDDE</sequence>
<dbReference type="SUPFAM" id="SSF53062">
    <property type="entry name" value="PTS system fructose IIA component-like"/>
    <property type="match status" value="1"/>
</dbReference>
<dbReference type="InterPro" id="IPR004701">
    <property type="entry name" value="PTS_EIIA_man-typ"/>
</dbReference>
<evidence type="ECO:0000313" key="4">
    <source>
        <dbReference type="Proteomes" id="UP000664701"/>
    </source>
</evidence>
<dbReference type="EMBL" id="CP147251">
    <property type="protein sequence ID" value="WYJ76582.1"/>
    <property type="molecule type" value="Genomic_DNA"/>
</dbReference>
<evidence type="ECO:0000259" key="2">
    <source>
        <dbReference type="PROSITE" id="PS51096"/>
    </source>
</evidence>
<feature type="domain" description="PTS EIIA type-4" evidence="2">
    <location>
        <begin position="1"/>
        <end position="124"/>
    </location>
</feature>
<dbReference type="Pfam" id="PF03610">
    <property type="entry name" value="EIIA-man"/>
    <property type="match status" value="1"/>
</dbReference>
<dbReference type="Gene3D" id="3.40.50.510">
    <property type="entry name" value="Phosphotransferase system, mannose-type IIA component"/>
    <property type="match status" value="1"/>
</dbReference>
<dbReference type="PROSITE" id="PS51096">
    <property type="entry name" value="PTS_EIIA_TYPE_4"/>
    <property type="match status" value="1"/>
</dbReference>
<evidence type="ECO:0000256" key="1">
    <source>
        <dbReference type="ARBA" id="ARBA00022679"/>
    </source>
</evidence>
<dbReference type="RefSeq" id="WP_207941284.1">
    <property type="nucleotide sequence ID" value="NZ_CP147251.1"/>
</dbReference>
<dbReference type="PANTHER" id="PTHR33799">
    <property type="entry name" value="PTS PERMEASE-RELATED-RELATED"/>
    <property type="match status" value="1"/>
</dbReference>
<reference evidence="3 4" key="2">
    <citation type="submission" date="2024-03" db="EMBL/GenBank/DDBJ databases">
        <title>The Genome Sequence of Enterococcus sp. DIV2402.</title>
        <authorList>
            <consortium name="The Broad Institute Genomics Platform"/>
            <consortium name="The Broad Institute Microbial Omics Core"/>
            <consortium name="The Broad Institute Genomic Center for Infectious Diseases"/>
            <person name="Earl A."/>
            <person name="Manson A."/>
            <person name="Gilmore M."/>
            <person name="Schwartman J."/>
            <person name="Shea T."/>
            <person name="Abouelleil A."/>
            <person name="Cao P."/>
            <person name="Chapman S."/>
            <person name="Cusick C."/>
            <person name="Young S."/>
            <person name="Neafsey D."/>
            <person name="Nusbaum C."/>
            <person name="Birren B."/>
        </authorList>
    </citation>
    <scope>NUCLEOTIDE SEQUENCE [LARGE SCALE GENOMIC DNA]</scope>
    <source>
        <strain evidence="3 4">DIV2402</strain>
    </source>
</reference>
<dbReference type="PANTHER" id="PTHR33799:SF1">
    <property type="entry name" value="PTS SYSTEM MANNOSE-SPECIFIC EIIAB COMPONENT-RELATED"/>
    <property type="match status" value="1"/>
</dbReference>
<keyword evidence="1" id="KW-0808">Transferase</keyword>
<organism evidence="3 4">
    <name type="scientific">Candidatus Enterococcus lowellii</name>
    <dbReference type="NCBI Taxonomy" id="2230877"/>
    <lineage>
        <taxon>Bacteria</taxon>
        <taxon>Bacillati</taxon>
        <taxon>Bacillota</taxon>
        <taxon>Bacilli</taxon>
        <taxon>Lactobacillales</taxon>
        <taxon>Enterococcaceae</taxon>
        <taxon>Enterococcus</taxon>
    </lineage>
</organism>
<dbReference type="InterPro" id="IPR036662">
    <property type="entry name" value="PTS_EIIA_man-typ_sf"/>
</dbReference>
<name>A0ABZ2SM39_9ENTE</name>
<gene>
    <name evidence="3" type="ORF">DOK78_001215</name>
</gene>
<proteinExistence type="predicted"/>
<keyword evidence="4" id="KW-1185">Reference proteome</keyword>
<dbReference type="InterPro" id="IPR051471">
    <property type="entry name" value="Bacterial_PTS_sugar_comp"/>
</dbReference>
<dbReference type="Proteomes" id="UP000664701">
    <property type="component" value="Chromosome"/>
</dbReference>
<evidence type="ECO:0000313" key="3">
    <source>
        <dbReference type="EMBL" id="WYJ76582.1"/>
    </source>
</evidence>
<protein>
    <recommendedName>
        <fullName evidence="2">PTS EIIA type-4 domain-containing protein</fullName>
    </recommendedName>
</protein>
<accession>A0ABZ2SM39</accession>